<dbReference type="OrthoDB" id="2376965at2"/>
<keyword evidence="2" id="KW-1003">Cell membrane</keyword>
<comment type="subcellular location">
    <subcellularLocation>
        <location evidence="1">Cell membrane</location>
    </subcellularLocation>
</comment>
<proteinExistence type="predicted"/>
<evidence type="ECO:0000256" key="5">
    <source>
        <dbReference type="ARBA" id="ARBA00023136"/>
    </source>
</evidence>
<sequence>MKRFFDLLSKVIPVIVCVLLLSPVLAQAETWGEGGGTVDDMLESEQGNVDDQRDAEEKDVSGNDVITGNEEAPISEENNQNLFLLSLQMFAALAVVIFLIYALLKFINKRSRSFRNHGMIENIGGVGLGSNRSVQIIRMGNHLYLVGVGENVQMLKEIDDAEEIEKILEDHQQEGLEQPVTKLTEWVRERLGSRPSSSVEGQAFRNLLDRELKEVKESQEKVHHALKEKDK</sequence>
<accession>A0A1H3M507</accession>
<feature type="signal peptide" evidence="8">
    <location>
        <begin position="1"/>
        <end position="28"/>
    </location>
</feature>
<evidence type="ECO:0000256" key="4">
    <source>
        <dbReference type="ARBA" id="ARBA00022989"/>
    </source>
</evidence>
<feature type="compositionally biased region" description="Basic and acidic residues" evidence="6">
    <location>
        <begin position="50"/>
        <end position="61"/>
    </location>
</feature>
<evidence type="ECO:0000256" key="8">
    <source>
        <dbReference type="SAM" id="SignalP"/>
    </source>
</evidence>
<evidence type="ECO:0000256" key="6">
    <source>
        <dbReference type="SAM" id="MobiDB-lite"/>
    </source>
</evidence>
<name>A0A1H3M507_9BACI</name>
<dbReference type="Proteomes" id="UP000198935">
    <property type="component" value="Unassembled WGS sequence"/>
</dbReference>
<dbReference type="STRING" id="1503961.SAMN05421736_103116"/>
<keyword evidence="8" id="KW-0732">Signal</keyword>
<evidence type="ECO:0000313" key="9">
    <source>
        <dbReference type="EMBL" id="SDY71666.1"/>
    </source>
</evidence>
<organism evidence="9 10">
    <name type="scientific">Evansella caseinilytica</name>
    <dbReference type="NCBI Taxonomy" id="1503961"/>
    <lineage>
        <taxon>Bacteria</taxon>
        <taxon>Bacillati</taxon>
        <taxon>Bacillota</taxon>
        <taxon>Bacilli</taxon>
        <taxon>Bacillales</taxon>
        <taxon>Bacillaceae</taxon>
        <taxon>Evansella</taxon>
    </lineage>
</organism>
<keyword evidence="9" id="KW-0969">Cilium</keyword>
<evidence type="ECO:0000256" key="1">
    <source>
        <dbReference type="ARBA" id="ARBA00004236"/>
    </source>
</evidence>
<gene>
    <name evidence="9" type="ORF">SAMN05421736_103116</name>
</gene>
<evidence type="ECO:0000256" key="7">
    <source>
        <dbReference type="SAM" id="Phobius"/>
    </source>
</evidence>
<feature type="transmembrane region" description="Helical" evidence="7">
    <location>
        <begin position="82"/>
        <end position="104"/>
    </location>
</feature>
<feature type="region of interest" description="Disordered" evidence="6">
    <location>
        <begin position="36"/>
        <end position="68"/>
    </location>
</feature>
<reference evidence="10" key="1">
    <citation type="submission" date="2016-10" db="EMBL/GenBank/DDBJ databases">
        <authorList>
            <person name="Varghese N."/>
            <person name="Submissions S."/>
        </authorList>
    </citation>
    <scope>NUCLEOTIDE SEQUENCE [LARGE SCALE GENOMIC DNA]</scope>
    <source>
        <strain evidence="10">SP</strain>
    </source>
</reference>
<evidence type="ECO:0000256" key="3">
    <source>
        <dbReference type="ARBA" id="ARBA00022692"/>
    </source>
</evidence>
<evidence type="ECO:0000256" key="2">
    <source>
        <dbReference type="ARBA" id="ARBA00022475"/>
    </source>
</evidence>
<dbReference type="AlphaFoldDB" id="A0A1H3M507"/>
<feature type="chain" id="PRO_5011719545" evidence="8">
    <location>
        <begin position="29"/>
        <end position="231"/>
    </location>
</feature>
<dbReference type="GO" id="GO:0016020">
    <property type="term" value="C:membrane"/>
    <property type="evidence" value="ECO:0007669"/>
    <property type="project" value="InterPro"/>
</dbReference>
<protein>
    <submittedName>
        <fullName evidence="9">Flagellar protein FliO/FliZ</fullName>
    </submittedName>
</protein>
<dbReference type="GO" id="GO:0044781">
    <property type="term" value="P:bacterial-type flagellum organization"/>
    <property type="evidence" value="ECO:0007669"/>
    <property type="project" value="InterPro"/>
</dbReference>
<keyword evidence="9" id="KW-0282">Flagellum</keyword>
<dbReference type="InterPro" id="IPR022781">
    <property type="entry name" value="Flagellar_biosynth_FliO"/>
</dbReference>
<dbReference type="Pfam" id="PF04347">
    <property type="entry name" value="FliO"/>
    <property type="match status" value="1"/>
</dbReference>
<keyword evidence="10" id="KW-1185">Reference proteome</keyword>
<evidence type="ECO:0000313" key="10">
    <source>
        <dbReference type="Proteomes" id="UP000198935"/>
    </source>
</evidence>
<keyword evidence="5 7" id="KW-0472">Membrane</keyword>
<keyword evidence="9" id="KW-0966">Cell projection</keyword>
<keyword evidence="3 7" id="KW-0812">Transmembrane</keyword>
<dbReference type="EMBL" id="FNPI01000003">
    <property type="protein sequence ID" value="SDY71666.1"/>
    <property type="molecule type" value="Genomic_DNA"/>
</dbReference>
<keyword evidence="4 7" id="KW-1133">Transmembrane helix</keyword>